<dbReference type="Proteomes" id="UP000569005">
    <property type="component" value="Unassembled WGS sequence"/>
</dbReference>
<accession>A0ACC5P161</accession>
<evidence type="ECO:0000313" key="1">
    <source>
        <dbReference type="EMBL" id="MBB5340525.1"/>
    </source>
</evidence>
<reference evidence="1" key="1">
    <citation type="submission" date="2020-08" db="EMBL/GenBank/DDBJ databases">
        <title>Genomic Encyclopedia of Type Strains, Phase IV (KMG-V): Genome sequencing to study the core and pangenomes of soil and plant-associated prokaryotes.</title>
        <authorList>
            <person name="Whitman W."/>
        </authorList>
    </citation>
    <scope>NUCLEOTIDE SEQUENCE</scope>
    <source>
        <strain evidence="1">M8UP15</strain>
    </source>
</reference>
<keyword evidence="2" id="KW-1185">Reference proteome</keyword>
<dbReference type="EMBL" id="JACHEA010000001">
    <property type="protein sequence ID" value="MBB5340525.1"/>
    <property type="molecule type" value="Genomic_DNA"/>
</dbReference>
<gene>
    <name evidence="1" type="ORF">HDF13_002858</name>
</gene>
<protein>
    <submittedName>
        <fullName evidence="1">Uncharacterized protein</fullName>
    </submittedName>
</protein>
<comment type="caution">
    <text evidence="1">The sequence shown here is derived from an EMBL/GenBank/DDBJ whole genome shotgun (WGS) entry which is preliminary data.</text>
</comment>
<name>A0ACC5P161_9BACT</name>
<proteinExistence type="predicted"/>
<organism evidence="1 2">
    <name type="scientific">Tunturiibacter gelidiferens</name>
    <dbReference type="NCBI Taxonomy" id="3069689"/>
    <lineage>
        <taxon>Bacteria</taxon>
        <taxon>Pseudomonadati</taxon>
        <taxon>Acidobacteriota</taxon>
        <taxon>Terriglobia</taxon>
        <taxon>Terriglobales</taxon>
        <taxon>Acidobacteriaceae</taxon>
        <taxon>Tunturiibacter</taxon>
    </lineage>
</organism>
<sequence length="54" mass="5834">MAHALSSPSNLHLTANSFRPKPLAQFASCEVEKPAVLLRVNALQATEAYLQLGK</sequence>
<evidence type="ECO:0000313" key="2">
    <source>
        <dbReference type="Proteomes" id="UP000569005"/>
    </source>
</evidence>